<dbReference type="InterPro" id="IPR051128">
    <property type="entry name" value="EgtD_Methyltrsf_superfamily"/>
</dbReference>
<feature type="domain" description="Histidine-specific methyltransferase SAM-dependent" evidence="3">
    <location>
        <begin position="34"/>
        <end position="338"/>
    </location>
</feature>
<dbReference type="EMBL" id="CP036426">
    <property type="protein sequence ID" value="QDV38268.1"/>
    <property type="molecule type" value="Genomic_DNA"/>
</dbReference>
<keyword evidence="5" id="KW-1185">Reference proteome</keyword>
<dbReference type="GO" id="GO:0052706">
    <property type="term" value="F:L-histidine N(alpha)-methyltransferase activity"/>
    <property type="evidence" value="ECO:0007669"/>
    <property type="project" value="UniProtKB-EC"/>
</dbReference>
<evidence type="ECO:0000259" key="3">
    <source>
        <dbReference type="Pfam" id="PF10017"/>
    </source>
</evidence>
<dbReference type="GO" id="GO:0032259">
    <property type="term" value="P:methylation"/>
    <property type="evidence" value="ECO:0007669"/>
    <property type="project" value="UniProtKB-KW"/>
</dbReference>
<sequence length="341" mass="38190">MPITRTSQTRDRLSILRPEAGAGGDPESGAETLASAVRRGLTHEPKWLPCRFLYDATGSELFEQICEQPEYYPTRTEDAILRDQAGEMVAGWDEAPVMIELGSGSSTKTRRLIEAALDAYDRLHYVPVDVSETILEESARSLVDDYPALNVTGIVSDYHTALRAVRRRFPGPKLVVFLGSSLGNFDDEDAVALLRHLSEALGPEDRLLIGLDQVKDAATLEAAYDDAAGVTARFSKNILTRINRELDADFDPDRFAYQARFVPERHRVEMRLISDREQDVAIPGAGLRVRFAAGESIHVENSHKYTPGLLRDLASRSGFVEEGSWSDPDRYFRVQRWRPRV</sequence>
<dbReference type="InterPro" id="IPR017804">
    <property type="entry name" value="MeTrfase_EgtD-like"/>
</dbReference>
<dbReference type="InterPro" id="IPR035094">
    <property type="entry name" value="EgtD"/>
</dbReference>
<dbReference type="NCBIfam" id="TIGR03438">
    <property type="entry name" value="egtD_ergothio"/>
    <property type="match status" value="1"/>
</dbReference>
<reference evidence="4 5" key="1">
    <citation type="submission" date="2019-02" db="EMBL/GenBank/DDBJ databases">
        <title>Deep-cultivation of Planctomycetes and their phenomic and genomic characterization uncovers novel biology.</title>
        <authorList>
            <person name="Wiegand S."/>
            <person name="Jogler M."/>
            <person name="Boedeker C."/>
            <person name="Pinto D."/>
            <person name="Vollmers J."/>
            <person name="Rivas-Marin E."/>
            <person name="Kohn T."/>
            <person name="Peeters S.H."/>
            <person name="Heuer A."/>
            <person name="Rast P."/>
            <person name="Oberbeckmann S."/>
            <person name="Bunk B."/>
            <person name="Jeske O."/>
            <person name="Meyerdierks A."/>
            <person name="Storesund J.E."/>
            <person name="Kallscheuer N."/>
            <person name="Luecker S."/>
            <person name="Lage O.M."/>
            <person name="Pohl T."/>
            <person name="Merkel B.J."/>
            <person name="Hornburger P."/>
            <person name="Mueller R.-W."/>
            <person name="Bruemmer F."/>
            <person name="Labrenz M."/>
            <person name="Spormann A.M."/>
            <person name="Op den Camp H."/>
            <person name="Overmann J."/>
            <person name="Amann R."/>
            <person name="Jetten M.S.M."/>
            <person name="Mascher T."/>
            <person name="Medema M.H."/>
            <person name="Devos D.P."/>
            <person name="Kaster A.-K."/>
            <person name="Ovreas L."/>
            <person name="Rohde M."/>
            <person name="Galperin M.Y."/>
            <person name="Jogler C."/>
        </authorList>
    </citation>
    <scope>NUCLEOTIDE SEQUENCE [LARGE SCALE GENOMIC DNA]</scope>
    <source>
        <strain evidence="4 5">ElP</strain>
    </source>
</reference>
<evidence type="ECO:0000256" key="1">
    <source>
        <dbReference type="ARBA" id="ARBA00022603"/>
    </source>
</evidence>
<evidence type="ECO:0000313" key="4">
    <source>
        <dbReference type="EMBL" id="QDV38268.1"/>
    </source>
</evidence>
<name>A0A518HBM9_9BACT</name>
<dbReference type="InterPro" id="IPR019257">
    <property type="entry name" value="MeTrfase_dom"/>
</dbReference>
<dbReference type="RefSeq" id="WP_231749321.1">
    <property type="nucleotide sequence ID" value="NZ_CP036426.1"/>
</dbReference>
<dbReference type="AlphaFoldDB" id="A0A518HBM9"/>
<keyword evidence="2 4" id="KW-0808">Transferase</keyword>
<dbReference type="Proteomes" id="UP000317835">
    <property type="component" value="Chromosome"/>
</dbReference>
<dbReference type="SUPFAM" id="SSF53335">
    <property type="entry name" value="S-adenosyl-L-methionine-dependent methyltransferases"/>
    <property type="match status" value="1"/>
</dbReference>
<proteinExistence type="predicted"/>
<dbReference type="Pfam" id="PF10017">
    <property type="entry name" value="Methyltransf_33"/>
    <property type="match status" value="1"/>
</dbReference>
<dbReference type="InterPro" id="IPR029063">
    <property type="entry name" value="SAM-dependent_MTases_sf"/>
</dbReference>
<dbReference type="PIRSF" id="PIRSF018005">
    <property type="entry name" value="UCP018005"/>
    <property type="match status" value="1"/>
</dbReference>
<dbReference type="Gene3D" id="3.40.50.150">
    <property type="entry name" value="Vaccinia Virus protein VP39"/>
    <property type="match status" value="1"/>
</dbReference>
<organism evidence="4 5">
    <name type="scientific">Tautonia plasticadhaerens</name>
    <dbReference type="NCBI Taxonomy" id="2527974"/>
    <lineage>
        <taxon>Bacteria</taxon>
        <taxon>Pseudomonadati</taxon>
        <taxon>Planctomycetota</taxon>
        <taxon>Planctomycetia</taxon>
        <taxon>Isosphaerales</taxon>
        <taxon>Isosphaeraceae</taxon>
        <taxon>Tautonia</taxon>
    </lineage>
</organism>
<gene>
    <name evidence="4" type="primary">egtD</name>
    <name evidence="4" type="ORF">ElP_62190</name>
</gene>
<dbReference type="PANTHER" id="PTHR43397:SF1">
    <property type="entry name" value="ERGOTHIONEINE BIOSYNTHESIS PROTEIN 1"/>
    <property type="match status" value="1"/>
</dbReference>
<accession>A0A518HBM9</accession>
<evidence type="ECO:0000256" key="2">
    <source>
        <dbReference type="ARBA" id="ARBA00022679"/>
    </source>
</evidence>
<dbReference type="PANTHER" id="PTHR43397">
    <property type="entry name" value="ERGOTHIONEINE BIOSYNTHESIS PROTEIN 1"/>
    <property type="match status" value="1"/>
</dbReference>
<dbReference type="EC" id="2.1.1.44" evidence="4"/>
<keyword evidence="1 4" id="KW-0489">Methyltransferase</keyword>
<dbReference type="KEGG" id="tpla:ElP_62190"/>
<evidence type="ECO:0000313" key="5">
    <source>
        <dbReference type="Proteomes" id="UP000317835"/>
    </source>
</evidence>
<protein>
    <submittedName>
        <fullName evidence="4">Histidine-specific methyltransferase EgtD</fullName>
        <ecNumber evidence="4">2.1.1.44</ecNumber>
    </submittedName>
</protein>